<sequence>MDIKGDYVKKTMIVLEILLSRFLVIGCTDYGNDDETARKAHHQ</sequence>
<proteinExistence type="predicted"/>
<name>A0A314ZW52_9EURY</name>
<gene>
    <name evidence="1" type="ORF">B0H22_10212</name>
</gene>
<evidence type="ECO:0000313" key="1">
    <source>
        <dbReference type="EMBL" id="PQV43292.1"/>
    </source>
</evidence>
<protein>
    <submittedName>
        <fullName evidence="1">Uncharacterized protein</fullName>
    </submittedName>
</protein>
<comment type="caution">
    <text evidence="1">The sequence shown here is derived from an EMBL/GenBank/DDBJ whole genome shotgun (WGS) entry which is preliminary data.</text>
</comment>
<reference evidence="1 2" key="1">
    <citation type="submission" date="2018-02" db="EMBL/GenBank/DDBJ databases">
        <title>Subsurface microbial communities from deep shales in Ohio and West Virginia, USA.</title>
        <authorList>
            <person name="Wrighton K."/>
        </authorList>
    </citation>
    <scope>NUCLEOTIDE SEQUENCE [LARGE SCALE GENOMIC DNA]</scope>
    <source>
        <strain evidence="1 2">DSM 10369</strain>
    </source>
</reference>
<dbReference type="AlphaFoldDB" id="A0A314ZW52"/>
<dbReference type="RefSeq" id="WP_258082533.1">
    <property type="nucleotide sequence ID" value="NZ_PVBU01000002.1"/>
</dbReference>
<organism evidence="1 2">
    <name type="scientific">Methanohalophilus euhalobius</name>
    <dbReference type="NCBI Taxonomy" id="51203"/>
    <lineage>
        <taxon>Archaea</taxon>
        <taxon>Methanobacteriati</taxon>
        <taxon>Methanobacteriota</taxon>
        <taxon>Stenosarchaea group</taxon>
        <taxon>Methanomicrobia</taxon>
        <taxon>Methanosarcinales</taxon>
        <taxon>Methanosarcinaceae</taxon>
        <taxon>Methanohalophilus</taxon>
    </lineage>
</organism>
<dbReference type="EMBL" id="PVBU01000002">
    <property type="protein sequence ID" value="PQV43292.1"/>
    <property type="molecule type" value="Genomic_DNA"/>
</dbReference>
<accession>A0A314ZW52</accession>
<evidence type="ECO:0000313" key="2">
    <source>
        <dbReference type="Proteomes" id="UP000251060"/>
    </source>
</evidence>
<dbReference type="Proteomes" id="UP000251060">
    <property type="component" value="Unassembled WGS sequence"/>
</dbReference>